<gene>
    <name evidence="11" type="ORF">MGAL_10B064406</name>
</gene>
<evidence type="ECO:0000256" key="3">
    <source>
        <dbReference type="ARBA" id="ARBA00022692"/>
    </source>
</evidence>
<keyword evidence="7" id="KW-0675">Receptor</keyword>
<dbReference type="Proteomes" id="UP000596742">
    <property type="component" value="Unassembled WGS sequence"/>
</dbReference>
<dbReference type="PANTHER" id="PTHR24249">
    <property type="entry name" value="HISTAMINE RECEPTOR-RELATED G-PROTEIN COUPLED RECEPTOR"/>
    <property type="match status" value="1"/>
</dbReference>
<sequence>MVIVVKILNCGIVTILLLLHGLSLYILNFSKELNHSPFLVLALYVSLSDITLGLEFLYHNVLRFMNSQSAPFQYQYMAIRYLTCGTYLWSLMQTLLICIERLNAILITKKGILVYLTSNKCVVLCFILSLFIALLMFGVETIGGPVQPDPKNTATPLIVFSFDILNLCITVSIISVYVVVVNRIFHAQRNVQTSGLTASQSAKKTRDTKKMRKNVITLGMIIALVLVAFLLRSFAVLYLYTVNEYEIDDIVFIICNNVFLLLNPLLDPVIYILRIKNFRDHLRCKCIRNNSVSHSNA</sequence>
<feature type="transmembrane region" description="Helical" evidence="9">
    <location>
        <begin position="38"/>
        <end position="58"/>
    </location>
</feature>
<evidence type="ECO:0000256" key="7">
    <source>
        <dbReference type="ARBA" id="ARBA00023170"/>
    </source>
</evidence>
<evidence type="ECO:0000256" key="2">
    <source>
        <dbReference type="ARBA" id="ARBA00022475"/>
    </source>
</evidence>
<proteinExistence type="predicted"/>
<feature type="transmembrane region" description="Helical" evidence="9">
    <location>
        <begin position="6"/>
        <end position="26"/>
    </location>
</feature>
<dbReference type="EMBL" id="UYJE01000676">
    <property type="protein sequence ID" value="VDH95107.1"/>
    <property type="molecule type" value="Genomic_DNA"/>
</dbReference>
<keyword evidence="12" id="KW-1185">Reference proteome</keyword>
<keyword evidence="4 9" id="KW-1133">Transmembrane helix</keyword>
<evidence type="ECO:0000256" key="9">
    <source>
        <dbReference type="SAM" id="Phobius"/>
    </source>
</evidence>
<dbReference type="OrthoDB" id="10036964at2759"/>
<accession>A0A8B6BVB0</accession>
<dbReference type="Gene3D" id="1.20.1070.10">
    <property type="entry name" value="Rhodopsin 7-helix transmembrane proteins"/>
    <property type="match status" value="1"/>
</dbReference>
<feature type="transmembrane region" description="Helical" evidence="9">
    <location>
        <begin position="250"/>
        <end position="273"/>
    </location>
</feature>
<dbReference type="AlphaFoldDB" id="A0A8B6BVB0"/>
<dbReference type="InterPro" id="IPR017452">
    <property type="entry name" value="GPCR_Rhodpsn_7TM"/>
</dbReference>
<keyword evidence="6 9" id="KW-0472">Membrane</keyword>
<feature type="transmembrane region" description="Helical" evidence="9">
    <location>
        <begin position="157"/>
        <end position="180"/>
    </location>
</feature>
<feature type="transmembrane region" description="Helical" evidence="9">
    <location>
        <begin position="111"/>
        <end position="137"/>
    </location>
</feature>
<feature type="domain" description="G-protein coupled receptors family 1 profile" evidence="10">
    <location>
        <begin position="19"/>
        <end position="271"/>
    </location>
</feature>
<dbReference type="GO" id="GO:0004930">
    <property type="term" value="F:G protein-coupled receptor activity"/>
    <property type="evidence" value="ECO:0007669"/>
    <property type="project" value="UniProtKB-KW"/>
</dbReference>
<dbReference type="PROSITE" id="PS50262">
    <property type="entry name" value="G_PROTEIN_RECEP_F1_2"/>
    <property type="match status" value="1"/>
</dbReference>
<keyword evidence="2" id="KW-1003">Cell membrane</keyword>
<reference evidence="11" key="1">
    <citation type="submission" date="2018-11" db="EMBL/GenBank/DDBJ databases">
        <authorList>
            <person name="Alioto T."/>
            <person name="Alioto T."/>
        </authorList>
    </citation>
    <scope>NUCLEOTIDE SEQUENCE</scope>
</reference>
<feature type="transmembrane region" description="Helical" evidence="9">
    <location>
        <begin position="215"/>
        <end position="238"/>
    </location>
</feature>
<dbReference type="InterPro" id="IPR050569">
    <property type="entry name" value="TAAR"/>
</dbReference>
<evidence type="ECO:0000256" key="6">
    <source>
        <dbReference type="ARBA" id="ARBA00023136"/>
    </source>
</evidence>
<evidence type="ECO:0000256" key="5">
    <source>
        <dbReference type="ARBA" id="ARBA00023040"/>
    </source>
</evidence>
<evidence type="ECO:0000256" key="1">
    <source>
        <dbReference type="ARBA" id="ARBA00004651"/>
    </source>
</evidence>
<organism evidence="11 12">
    <name type="scientific">Mytilus galloprovincialis</name>
    <name type="common">Mediterranean mussel</name>
    <dbReference type="NCBI Taxonomy" id="29158"/>
    <lineage>
        <taxon>Eukaryota</taxon>
        <taxon>Metazoa</taxon>
        <taxon>Spiralia</taxon>
        <taxon>Lophotrochozoa</taxon>
        <taxon>Mollusca</taxon>
        <taxon>Bivalvia</taxon>
        <taxon>Autobranchia</taxon>
        <taxon>Pteriomorphia</taxon>
        <taxon>Mytilida</taxon>
        <taxon>Mytiloidea</taxon>
        <taxon>Mytilidae</taxon>
        <taxon>Mytilinae</taxon>
        <taxon>Mytilus</taxon>
    </lineage>
</organism>
<comment type="caution">
    <text evidence="11">The sequence shown here is derived from an EMBL/GenBank/DDBJ whole genome shotgun (WGS) entry which is preliminary data.</text>
</comment>
<keyword evidence="5" id="KW-0297">G-protein coupled receptor</keyword>
<dbReference type="SUPFAM" id="SSF81321">
    <property type="entry name" value="Family A G protein-coupled receptor-like"/>
    <property type="match status" value="1"/>
</dbReference>
<protein>
    <recommendedName>
        <fullName evidence="10">G-protein coupled receptors family 1 profile domain-containing protein</fullName>
    </recommendedName>
</protein>
<dbReference type="GO" id="GO:0005886">
    <property type="term" value="C:plasma membrane"/>
    <property type="evidence" value="ECO:0007669"/>
    <property type="project" value="UniProtKB-SubCell"/>
</dbReference>
<name>A0A8B6BVB0_MYTGA</name>
<evidence type="ECO:0000256" key="4">
    <source>
        <dbReference type="ARBA" id="ARBA00022989"/>
    </source>
</evidence>
<evidence type="ECO:0000313" key="12">
    <source>
        <dbReference type="Proteomes" id="UP000596742"/>
    </source>
</evidence>
<evidence type="ECO:0000256" key="8">
    <source>
        <dbReference type="ARBA" id="ARBA00023224"/>
    </source>
</evidence>
<keyword evidence="8" id="KW-0807">Transducer</keyword>
<keyword evidence="3 9" id="KW-0812">Transmembrane</keyword>
<evidence type="ECO:0000313" key="11">
    <source>
        <dbReference type="EMBL" id="VDH95107.1"/>
    </source>
</evidence>
<comment type="subcellular location">
    <subcellularLocation>
        <location evidence="1">Cell membrane</location>
        <topology evidence="1">Multi-pass membrane protein</topology>
    </subcellularLocation>
</comment>
<evidence type="ECO:0000259" key="10">
    <source>
        <dbReference type="PROSITE" id="PS50262"/>
    </source>
</evidence>